<dbReference type="VEuPathDB" id="FungiDB:RhiirA1_429238"/>
<sequence length="92" mass="10978">MQQENSKPVLYQGKAFTTWKQAFETIESWAKQQGFNIIYSRVKKKSDGIFRRRIVQCEHHEPTSKNPFKYVYITTGPRLLLRYVTGRNFTFI</sequence>
<keyword evidence="2" id="KW-1185">Reference proteome</keyword>
<dbReference type="AlphaFoldDB" id="A0A2I1HSU4"/>
<comment type="caution">
    <text evidence="1">The sequence shown here is derived from an EMBL/GenBank/DDBJ whole genome shotgun (WGS) entry which is preliminary data.</text>
</comment>
<evidence type="ECO:0000313" key="2">
    <source>
        <dbReference type="Proteomes" id="UP000234323"/>
    </source>
</evidence>
<reference evidence="1 2" key="1">
    <citation type="submission" date="2015-10" db="EMBL/GenBank/DDBJ databases">
        <title>Genome analyses suggest a sexual origin of heterokaryosis in a supposedly ancient asexual fungus.</title>
        <authorList>
            <person name="Ropars J."/>
            <person name="Sedzielewska K."/>
            <person name="Noel J."/>
            <person name="Charron P."/>
            <person name="Farinelli L."/>
            <person name="Marton T."/>
            <person name="Kruger M."/>
            <person name="Pelin A."/>
            <person name="Brachmann A."/>
            <person name="Corradi N."/>
        </authorList>
    </citation>
    <scope>NUCLEOTIDE SEQUENCE [LARGE SCALE GENOMIC DNA]</scope>
    <source>
        <strain evidence="1 2">A4</strain>
    </source>
</reference>
<dbReference type="VEuPathDB" id="FungiDB:FUN_015089"/>
<proteinExistence type="predicted"/>
<evidence type="ECO:0000313" key="1">
    <source>
        <dbReference type="EMBL" id="PKY61926.1"/>
    </source>
</evidence>
<protein>
    <submittedName>
        <fullName evidence="1">Uncharacterized protein</fullName>
    </submittedName>
</protein>
<name>A0A2I1HSU4_9GLOM</name>
<gene>
    <name evidence="1" type="ORF">RhiirA4_551076</name>
</gene>
<accession>A0A2I1HSU4</accession>
<organism evidence="1 2">
    <name type="scientific">Rhizophagus irregularis</name>
    <dbReference type="NCBI Taxonomy" id="588596"/>
    <lineage>
        <taxon>Eukaryota</taxon>
        <taxon>Fungi</taxon>
        <taxon>Fungi incertae sedis</taxon>
        <taxon>Mucoromycota</taxon>
        <taxon>Glomeromycotina</taxon>
        <taxon>Glomeromycetes</taxon>
        <taxon>Glomerales</taxon>
        <taxon>Glomeraceae</taxon>
        <taxon>Rhizophagus</taxon>
    </lineage>
</organism>
<dbReference type="Proteomes" id="UP000234323">
    <property type="component" value="Unassembled WGS sequence"/>
</dbReference>
<dbReference type="EMBL" id="LLXI01006102">
    <property type="protein sequence ID" value="PKY61926.1"/>
    <property type="molecule type" value="Genomic_DNA"/>
</dbReference>